<name>A0AAD2D360_EUPCR</name>
<proteinExistence type="predicted"/>
<gene>
    <name evidence="2" type="ORF">ECRASSUSDP1_LOCUS20598</name>
</gene>
<organism evidence="2 3">
    <name type="scientific">Euplotes crassus</name>
    <dbReference type="NCBI Taxonomy" id="5936"/>
    <lineage>
        <taxon>Eukaryota</taxon>
        <taxon>Sar</taxon>
        <taxon>Alveolata</taxon>
        <taxon>Ciliophora</taxon>
        <taxon>Intramacronucleata</taxon>
        <taxon>Spirotrichea</taxon>
        <taxon>Hypotrichia</taxon>
        <taxon>Euplotida</taxon>
        <taxon>Euplotidae</taxon>
        <taxon>Moneuplotes</taxon>
    </lineage>
</organism>
<feature type="region of interest" description="Disordered" evidence="1">
    <location>
        <begin position="105"/>
        <end position="129"/>
    </location>
</feature>
<keyword evidence="3" id="KW-1185">Reference proteome</keyword>
<accession>A0AAD2D360</accession>
<dbReference type="Proteomes" id="UP001295684">
    <property type="component" value="Unassembled WGS sequence"/>
</dbReference>
<evidence type="ECO:0000313" key="2">
    <source>
        <dbReference type="EMBL" id="CAI2379189.1"/>
    </source>
</evidence>
<dbReference type="EMBL" id="CAMPGE010021014">
    <property type="protein sequence ID" value="CAI2379189.1"/>
    <property type="molecule type" value="Genomic_DNA"/>
</dbReference>
<evidence type="ECO:0000313" key="3">
    <source>
        <dbReference type="Proteomes" id="UP001295684"/>
    </source>
</evidence>
<reference evidence="2" key="1">
    <citation type="submission" date="2023-07" db="EMBL/GenBank/DDBJ databases">
        <authorList>
            <consortium name="AG Swart"/>
            <person name="Singh M."/>
            <person name="Singh A."/>
            <person name="Seah K."/>
            <person name="Emmerich C."/>
        </authorList>
    </citation>
    <scope>NUCLEOTIDE SEQUENCE</scope>
    <source>
        <strain evidence="2">DP1</strain>
    </source>
</reference>
<evidence type="ECO:0000256" key="1">
    <source>
        <dbReference type="SAM" id="MobiDB-lite"/>
    </source>
</evidence>
<sequence length="129" mass="15144">MIETVEPIKVLPTKVLPTKVLPTKVLPIEKPNKPKRFGLKNWEKENGKEFIPSKREKQVRKNSEKLIQEAWRNDKFAHLEPHKHETVQYDSDRLRKRGINFTSPKNFNETFSPAKPLRLTSSIDDDDEI</sequence>
<comment type="caution">
    <text evidence="2">The sequence shown here is derived from an EMBL/GenBank/DDBJ whole genome shotgun (WGS) entry which is preliminary data.</text>
</comment>
<protein>
    <submittedName>
        <fullName evidence="2">Uncharacterized protein</fullName>
    </submittedName>
</protein>
<dbReference type="AlphaFoldDB" id="A0AAD2D360"/>